<organism evidence="1 2">
    <name type="scientific">Dentiscutata heterogama</name>
    <dbReference type="NCBI Taxonomy" id="1316150"/>
    <lineage>
        <taxon>Eukaryota</taxon>
        <taxon>Fungi</taxon>
        <taxon>Fungi incertae sedis</taxon>
        <taxon>Mucoromycota</taxon>
        <taxon>Glomeromycotina</taxon>
        <taxon>Glomeromycetes</taxon>
        <taxon>Diversisporales</taxon>
        <taxon>Gigasporaceae</taxon>
        <taxon>Dentiscutata</taxon>
    </lineage>
</organism>
<evidence type="ECO:0000313" key="1">
    <source>
        <dbReference type="EMBL" id="CAG8749300.1"/>
    </source>
</evidence>
<protein>
    <submittedName>
        <fullName evidence="1">7521_t:CDS:1</fullName>
    </submittedName>
</protein>
<dbReference type="EMBL" id="CAJVPU010045289">
    <property type="protein sequence ID" value="CAG8749300.1"/>
    <property type="molecule type" value="Genomic_DNA"/>
</dbReference>
<gene>
    <name evidence="1" type="ORF">DHETER_LOCUS14537</name>
</gene>
<feature type="non-terminal residue" evidence="1">
    <location>
        <position position="1"/>
    </location>
</feature>
<keyword evidence="2" id="KW-1185">Reference proteome</keyword>
<name>A0ACA9QEJ3_9GLOM</name>
<comment type="caution">
    <text evidence="1">The sequence shown here is derived from an EMBL/GenBank/DDBJ whole genome shotgun (WGS) entry which is preliminary data.</text>
</comment>
<sequence length="46" mass="5190">NINSYKLESLLDWAIEEGIGIIGVAKTNMKSKEGNYMLKDNRDFIG</sequence>
<evidence type="ECO:0000313" key="2">
    <source>
        <dbReference type="Proteomes" id="UP000789702"/>
    </source>
</evidence>
<accession>A0ACA9QEJ3</accession>
<feature type="non-terminal residue" evidence="1">
    <location>
        <position position="46"/>
    </location>
</feature>
<reference evidence="1" key="1">
    <citation type="submission" date="2021-06" db="EMBL/GenBank/DDBJ databases">
        <authorList>
            <person name="Kallberg Y."/>
            <person name="Tangrot J."/>
            <person name="Rosling A."/>
        </authorList>
    </citation>
    <scope>NUCLEOTIDE SEQUENCE</scope>
    <source>
        <strain evidence="1">IL203A</strain>
    </source>
</reference>
<dbReference type="Proteomes" id="UP000789702">
    <property type="component" value="Unassembled WGS sequence"/>
</dbReference>
<proteinExistence type="predicted"/>